<dbReference type="InterPro" id="IPR041614">
    <property type="entry name" value="DprA_WH"/>
</dbReference>
<evidence type="ECO:0000313" key="5">
    <source>
        <dbReference type="Proteomes" id="UP001431199"/>
    </source>
</evidence>
<dbReference type="SUPFAM" id="SSF102405">
    <property type="entry name" value="MCP/YpsA-like"/>
    <property type="match status" value="1"/>
</dbReference>
<sequence length="363" mass="40951">MEERDYFAWISTVKDIQYTKLNRLIKGVNGIEELYHSSEKKLLNMTDITKKDVEAILKAKTEFDKNRFYDELEKNNIKFVTIKDDEFPDKLRIFDHKPYFLFYKGSLPDNDKKSVAMVGARACSNYGRNMAKSIAKELSENGVQIISGMARGIDTYSQLGAIEGGEKTFAIVGCGVDIVYPIENIELYENIIEYGGIISEYPPGSKPLNWHFPQRNRIISGLADIVAVIEAKEKSGSLITVEWALEQGKDIYALPGRVGDALSGGCNRLLKVGAGVLTSAKDILEELHIEEKNRASKITSQENLLEKDFSLVYIELGLQPINISELIEKTGIEYERLSEILLQLQLDGMVEQPMENYYARVVV</sequence>
<dbReference type="PANTHER" id="PTHR43022:SF1">
    <property type="entry name" value="PROTEIN SMF"/>
    <property type="match status" value="1"/>
</dbReference>
<comment type="similarity">
    <text evidence="1">Belongs to the DprA/Smf family.</text>
</comment>
<name>A0ABT2LZA1_9FIRM</name>
<evidence type="ECO:0000259" key="2">
    <source>
        <dbReference type="Pfam" id="PF02481"/>
    </source>
</evidence>
<evidence type="ECO:0000313" key="4">
    <source>
        <dbReference type="EMBL" id="MCT7398616.1"/>
    </source>
</evidence>
<dbReference type="RefSeq" id="WP_260978559.1">
    <property type="nucleotide sequence ID" value="NZ_JAODBU010000005.1"/>
</dbReference>
<feature type="domain" description="Smf/DprA SLOG" evidence="2">
    <location>
        <begin position="78"/>
        <end position="287"/>
    </location>
</feature>
<dbReference type="EMBL" id="JAODBU010000005">
    <property type="protein sequence ID" value="MCT7398616.1"/>
    <property type="molecule type" value="Genomic_DNA"/>
</dbReference>
<dbReference type="InterPro" id="IPR036388">
    <property type="entry name" value="WH-like_DNA-bd_sf"/>
</dbReference>
<dbReference type="Pfam" id="PF02481">
    <property type="entry name" value="DNA_processg_A"/>
    <property type="match status" value="1"/>
</dbReference>
<protein>
    <submittedName>
        <fullName evidence="4">DNA-processing protein DprA</fullName>
    </submittedName>
</protein>
<dbReference type="Gene3D" id="1.10.10.10">
    <property type="entry name" value="Winged helix-like DNA-binding domain superfamily/Winged helix DNA-binding domain"/>
    <property type="match status" value="1"/>
</dbReference>
<dbReference type="NCBIfam" id="TIGR00732">
    <property type="entry name" value="dprA"/>
    <property type="match status" value="1"/>
</dbReference>
<reference evidence="4" key="1">
    <citation type="submission" date="2022-09" db="EMBL/GenBank/DDBJ databases">
        <title>Eubacterium sp. LFL-14 isolated from human feces.</title>
        <authorList>
            <person name="Liu F."/>
        </authorList>
    </citation>
    <scope>NUCLEOTIDE SEQUENCE</scope>
    <source>
        <strain evidence="4">LFL-14</strain>
    </source>
</reference>
<proteinExistence type="inferred from homology"/>
<evidence type="ECO:0000256" key="1">
    <source>
        <dbReference type="ARBA" id="ARBA00006525"/>
    </source>
</evidence>
<dbReference type="Pfam" id="PF17782">
    <property type="entry name" value="WHD_DprA"/>
    <property type="match status" value="1"/>
</dbReference>
<gene>
    <name evidence="4" type="primary">dprA</name>
    <name evidence="4" type="ORF">N5B56_05875</name>
</gene>
<evidence type="ECO:0000259" key="3">
    <source>
        <dbReference type="Pfam" id="PF17782"/>
    </source>
</evidence>
<dbReference type="InterPro" id="IPR003488">
    <property type="entry name" value="DprA"/>
</dbReference>
<dbReference type="InterPro" id="IPR057666">
    <property type="entry name" value="DrpA_SLOG"/>
</dbReference>
<dbReference type="Proteomes" id="UP001431199">
    <property type="component" value="Unassembled WGS sequence"/>
</dbReference>
<keyword evidence="5" id="KW-1185">Reference proteome</keyword>
<organism evidence="4 5">
    <name type="scientific">Eubacterium album</name>
    <dbReference type="NCBI Taxonomy" id="2978477"/>
    <lineage>
        <taxon>Bacteria</taxon>
        <taxon>Bacillati</taxon>
        <taxon>Bacillota</taxon>
        <taxon>Clostridia</taxon>
        <taxon>Eubacteriales</taxon>
        <taxon>Eubacteriaceae</taxon>
        <taxon>Eubacterium</taxon>
    </lineage>
</organism>
<dbReference type="PANTHER" id="PTHR43022">
    <property type="entry name" value="PROTEIN SMF"/>
    <property type="match status" value="1"/>
</dbReference>
<accession>A0ABT2LZA1</accession>
<feature type="domain" description="DprA winged helix" evidence="3">
    <location>
        <begin position="315"/>
        <end position="352"/>
    </location>
</feature>
<comment type="caution">
    <text evidence="4">The sequence shown here is derived from an EMBL/GenBank/DDBJ whole genome shotgun (WGS) entry which is preliminary data.</text>
</comment>
<dbReference type="Gene3D" id="3.40.50.450">
    <property type="match status" value="1"/>
</dbReference>